<dbReference type="InterPro" id="IPR015421">
    <property type="entry name" value="PyrdxlP-dep_Trfase_major"/>
</dbReference>
<dbReference type="EC" id="2.8.1.7" evidence="3 8"/>
<name>A0A1J5TH73_9ARCH</name>
<organism evidence="10 11">
    <name type="scientific">Marine Group III euryarchaeote CG-Bathy1</name>
    <dbReference type="NCBI Taxonomy" id="1889001"/>
    <lineage>
        <taxon>Archaea</taxon>
        <taxon>Methanobacteriati</taxon>
        <taxon>Thermoplasmatota</taxon>
        <taxon>Thermoplasmata</taxon>
        <taxon>Candidatus Thermoprofundales</taxon>
    </lineage>
</organism>
<dbReference type="SUPFAM" id="SSF53383">
    <property type="entry name" value="PLP-dependent transferases"/>
    <property type="match status" value="1"/>
</dbReference>
<evidence type="ECO:0000313" key="11">
    <source>
        <dbReference type="Proteomes" id="UP000183815"/>
    </source>
</evidence>
<evidence type="ECO:0000256" key="6">
    <source>
        <dbReference type="ARBA" id="ARBA00050776"/>
    </source>
</evidence>
<dbReference type="AlphaFoldDB" id="A0A1J5TH73"/>
<dbReference type="PROSITE" id="PS00595">
    <property type="entry name" value="AA_TRANSFER_CLASS_5"/>
    <property type="match status" value="1"/>
</dbReference>
<evidence type="ECO:0000256" key="2">
    <source>
        <dbReference type="ARBA" id="ARBA00010447"/>
    </source>
</evidence>
<evidence type="ECO:0000256" key="8">
    <source>
        <dbReference type="RuleBase" id="RU004506"/>
    </source>
</evidence>
<evidence type="ECO:0000256" key="3">
    <source>
        <dbReference type="ARBA" id="ARBA00012239"/>
    </source>
</evidence>
<dbReference type="GO" id="GO:0030170">
    <property type="term" value="F:pyridoxal phosphate binding"/>
    <property type="evidence" value="ECO:0007669"/>
    <property type="project" value="UniProtKB-UniRule"/>
</dbReference>
<dbReference type="NCBIfam" id="TIGR01979">
    <property type="entry name" value="sufS"/>
    <property type="match status" value="1"/>
</dbReference>
<dbReference type="InterPro" id="IPR016454">
    <property type="entry name" value="Cysteine_dSase"/>
</dbReference>
<evidence type="ECO:0000256" key="4">
    <source>
        <dbReference type="ARBA" id="ARBA00022679"/>
    </source>
</evidence>
<reference evidence="10 11" key="1">
    <citation type="submission" date="2016-08" db="EMBL/GenBank/DDBJ databases">
        <title>New Insights into Marine Group III Euryarchaeota, from dark to light.</title>
        <authorList>
            <person name="Haro-Moreno J.M."/>
            <person name="Rodriguez-Valera F."/>
            <person name="Lopez-Garcia P."/>
            <person name="Moreira D."/>
            <person name="Martin-Cuadrado A.B."/>
        </authorList>
    </citation>
    <scope>NUCLEOTIDE SEQUENCE [LARGE SCALE GENOMIC DNA]</scope>
    <source>
        <strain evidence="10">CG-Bathy1</strain>
    </source>
</reference>
<dbReference type="InterPro" id="IPR015424">
    <property type="entry name" value="PyrdxlP-dep_Trfase"/>
</dbReference>
<dbReference type="Pfam" id="PF00266">
    <property type="entry name" value="Aminotran_5"/>
    <property type="match status" value="1"/>
</dbReference>
<dbReference type="Gene3D" id="3.90.1150.10">
    <property type="entry name" value="Aspartate Aminotransferase, domain 1"/>
    <property type="match status" value="1"/>
</dbReference>
<gene>
    <name evidence="10" type="ORF">BEU04_00345</name>
</gene>
<dbReference type="Gene3D" id="3.40.640.10">
    <property type="entry name" value="Type I PLP-dependent aspartate aminotransferase-like (Major domain)"/>
    <property type="match status" value="1"/>
</dbReference>
<dbReference type="InterPro" id="IPR020578">
    <property type="entry name" value="Aminotrans_V_PyrdxlP_BS"/>
</dbReference>
<dbReference type="CDD" id="cd06453">
    <property type="entry name" value="SufS_like"/>
    <property type="match status" value="1"/>
</dbReference>
<protein>
    <recommendedName>
        <fullName evidence="3 8">Cysteine desulfurase</fullName>
        <ecNumber evidence="3 8">2.8.1.7</ecNumber>
    </recommendedName>
</protein>
<comment type="catalytic activity">
    <reaction evidence="6 8">
        <text>(sulfur carrier)-H + L-cysteine = (sulfur carrier)-SH + L-alanine</text>
        <dbReference type="Rhea" id="RHEA:43892"/>
        <dbReference type="Rhea" id="RHEA-COMP:14737"/>
        <dbReference type="Rhea" id="RHEA-COMP:14739"/>
        <dbReference type="ChEBI" id="CHEBI:29917"/>
        <dbReference type="ChEBI" id="CHEBI:35235"/>
        <dbReference type="ChEBI" id="CHEBI:57972"/>
        <dbReference type="ChEBI" id="CHEBI:64428"/>
        <dbReference type="EC" id="2.8.1.7"/>
    </reaction>
</comment>
<proteinExistence type="inferred from homology"/>
<dbReference type="InterPro" id="IPR000192">
    <property type="entry name" value="Aminotrans_V_dom"/>
</dbReference>
<dbReference type="PIRSF" id="PIRSF005572">
    <property type="entry name" value="NifS"/>
    <property type="match status" value="1"/>
</dbReference>
<comment type="caution">
    <text evidence="10">The sequence shown here is derived from an EMBL/GenBank/DDBJ whole genome shotgun (WGS) entry which is preliminary data.</text>
</comment>
<comment type="cofactor">
    <cofactor evidence="1 7">
        <name>pyridoxal 5'-phosphate</name>
        <dbReference type="ChEBI" id="CHEBI:597326"/>
    </cofactor>
</comment>
<accession>A0A1J5TH73</accession>
<evidence type="ECO:0000256" key="5">
    <source>
        <dbReference type="ARBA" id="ARBA00022898"/>
    </source>
</evidence>
<keyword evidence="4 8" id="KW-0808">Transferase</keyword>
<sequence length="406" mass="44933">MINPEEIRARFPVLDQEVNGHPLIYLDNAATTQKPNTVIKSVTEYYEKDNSNVHRGIHTLSQRASDGYDETREKIRGMLGAKEAEEIIFVRGTTEGINLVANGFLRRILEPGDEILVSQMEHHANIVPWQLVAHPLGAKIKSIPMDENGDLMIEKIEGLINSKTKFISVVHVSNSLGTINPVKEICEIAKKAGVPILIDGAQAVPHMNVDVLDIGCDFYVFSGHKMYGPTGIGAVYGKRERLEEMDPYQGGGDMIRSVTFEETTYNQIPAKLEAGTPNIAGTIGLGKAIDYLKEIGIENIEKYESELLEYATEKIGAIDKLTIIGSAKNKASVVSFTIDGIHSHDIGGWLDEHGIAVRTGHHCTQPAMNCYGINSTARASFSHYNTKEEVDKLVVKLKEMCDWWFN</sequence>
<evidence type="ECO:0000256" key="7">
    <source>
        <dbReference type="RuleBase" id="RU004504"/>
    </source>
</evidence>
<dbReference type="Proteomes" id="UP000183815">
    <property type="component" value="Unassembled WGS sequence"/>
</dbReference>
<comment type="function">
    <text evidence="8">Catalyzes the removal of elemental sulfur and selenium atoms from L-cysteine, L-cystine, L-selenocysteine, and L-selenocystine to produce L-alanine.</text>
</comment>
<evidence type="ECO:0000256" key="1">
    <source>
        <dbReference type="ARBA" id="ARBA00001933"/>
    </source>
</evidence>
<dbReference type="InterPro" id="IPR015422">
    <property type="entry name" value="PyrdxlP-dep_Trfase_small"/>
</dbReference>
<dbReference type="InterPro" id="IPR010970">
    <property type="entry name" value="Cys_dSase_SufS"/>
</dbReference>
<dbReference type="PANTHER" id="PTHR43586:SF8">
    <property type="entry name" value="CYSTEINE DESULFURASE 1, CHLOROPLASTIC"/>
    <property type="match status" value="1"/>
</dbReference>
<keyword evidence="5 8" id="KW-0663">Pyridoxal phosphate</keyword>
<dbReference type="GO" id="GO:0006534">
    <property type="term" value="P:cysteine metabolic process"/>
    <property type="evidence" value="ECO:0007669"/>
    <property type="project" value="UniProtKB-UniRule"/>
</dbReference>
<feature type="domain" description="Aminotransferase class V" evidence="9">
    <location>
        <begin position="24"/>
        <end position="393"/>
    </location>
</feature>
<dbReference type="EMBL" id="MIYU01000001">
    <property type="protein sequence ID" value="OIR20295.1"/>
    <property type="molecule type" value="Genomic_DNA"/>
</dbReference>
<comment type="similarity">
    <text evidence="2 8">Belongs to the class-V pyridoxal-phosphate-dependent aminotransferase family. Csd subfamily.</text>
</comment>
<dbReference type="GO" id="GO:0031071">
    <property type="term" value="F:cysteine desulfurase activity"/>
    <property type="evidence" value="ECO:0007669"/>
    <property type="project" value="UniProtKB-UniRule"/>
</dbReference>
<evidence type="ECO:0000259" key="9">
    <source>
        <dbReference type="Pfam" id="PF00266"/>
    </source>
</evidence>
<evidence type="ECO:0000313" key="10">
    <source>
        <dbReference type="EMBL" id="OIR20295.1"/>
    </source>
</evidence>
<dbReference type="PANTHER" id="PTHR43586">
    <property type="entry name" value="CYSTEINE DESULFURASE"/>
    <property type="match status" value="1"/>
</dbReference>